<dbReference type="Pfam" id="PF02809">
    <property type="entry name" value="UIM"/>
    <property type="match status" value="3"/>
</dbReference>
<dbReference type="InterPro" id="IPR003903">
    <property type="entry name" value="UIM_dom"/>
</dbReference>
<dbReference type="Proteomes" id="UP000182444">
    <property type="component" value="Chromosome 1D"/>
</dbReference>
<dbReference type="AlphaFoldDB" id="A0A1D8NGB4"/>
<organism evidence="3 4">
    <name type="scientific">Yarrowia lipolytica</name>
    <name type="common">Candida lipolytica</name>
    <dbReference type="NCBI Taxonomy" id="4952"/>
    <lineage>
        <taxon>Eukaryota</taxon>
        <taxon>Fungi</taxon>
        <taxon>Dikarya</taxon>
        <taxon>Ascomycota</taxon>
        <taxon>Saccharomycotina</taxon>
        <taxon>Dipodascomycetes</taxon>
        <taxon>Dipodascales</taxon>
        <taxon>Dipodascales incertae sedis</taxon>
        <taxon>Yarrowia</taxon>
    </lineage>
</organism>
<dbReference type="VEuPathDB" id="FungiDB:YALI0_D25850g"/>
<proteinExistence type="predicted"/>
<dbReference type="SUPFAM" id="SSF69322">
    <property type="entry name" value="Tricorn protease domain 2"/>
    <property type="match status" value="1"/>
</dbReference>
<feature type="compositionally biased region" description="Acidic residues" evidence="1">
    <location>
        <begin position="683"/>
        <end position="713"/>
    </location>
</feature>
<dbReference type="InterPro" id="IPR036047">
    <property type="entry name" value="F-box-like_dom_sf"/>
</dbReference>
<dbReference type="InterPro" id="IPR001810">
    <property type="entry name" value="F-box_dom"/>
</dbReference>
<accession>A0A1D8NGB4</accession>
<evidence type="ECO:0000259" key="2">
    <source>
        <dbReference type="PROSITE" id="PS50181"/>
    </source>
</evidence>
<dbReference type="Gene3D" id="2.130.10.10">
    <property type="entry name" value="YVTN repeat-like/Quinoprotein amine dehydrogenase"/>
    <property type="match status" value="1"/>
</dbReference>
<sequence length="731" mass="80685">MSDATMIGYSRHLHLTNERTNQPTNTTVMSGTVLGKKAPVLGLPQEVFAEICSSLDVASLENLVLVCQQWTEWMKDDFVWRTCFQRVFGVSEGEFGWMGGEPTSWRREYCNRMLTLYRWSRKRAAANRTAVCYRPRETVTNMRCFWDHGIGMIAYPHSGLLTVFDLSTLKAHKPSIHIGRSMGPIVGLICSSMSPYGFLHATDANLDVLLLSNSCKKRVTMKFATSQVHEAPIVQCWMTQTASPKVCQGPDGKVGALSIDNAGWVANWELGGGKLVGKMLLPVSDVTTGHTGIVLDLFSDGKDVFIVVGRPVKQIVEIYKWDGQSADVAEEVEVEPISEAENKPVRLPPNITLITTISSKVDHLQYLTQFDEKSGMYIITLGGMKVYTMDAKTGNTSTLTVPSEGEDGICVIDVTSGSVIKHVAVATHRGAIHVFNLKSSDFVYTIDMNQYGNVIAGSGTTVSDSQQVSIGTVALNAAVLVTVTDSSIISVFDVLSGSHLRTFVPESHRGFKQNRDAFGTRWAPLCTDLSIDPLSTSHRGVMACGVCIESFEQILPDGNSRRQAKRSSKKKTIARGLSQAEMLSIQRAEINDQISTGVEKIKEDKQEVEKREKIVQKYNGSRNGSMGSFSGGERLSEEEQLKLALLMSQDNNVIREDEEEALARALEASLLEAQNSSAGNESFSEEPYENGFEGEEEDYHDDYQGDYEEEDEDLKYALELSLAEEASRNHQ</sequence>
<dbReference type="SUPFAM" id="SSF81383">
    <property type="entry name" value="F-box domain"/>
    <property type="match status" value="1"/>
</dbReference>
<dbReference type="VEuPathDB" id="FungiDB:YALI1_D34213g"/>
<dbReference type="PROSITE" id="PS50330">
    <property type="entry name" value="UIM"/>
    <property type="match status" value="2"/>
</dbReference>
<dbReference type="Pfam" id="PF12937">
    <property type="entry name" value="F-box-like"/>
    <property type="match status" value="1"/>
</dbReference>
<dbReference type="Gene3D" id="6.10.140.100">
    <property type="match status" value="1"/>
</dbReference>
<evidence type="ECO:0000313" key="3">
    <source>
        <dbReference type="EMBL" id="AOW04657.1"/>
    </source>
</evidence>
<dbReference type="EMBL" id="CP017556">
    <property type="protein sequence ID" value="AOW04657.1"/>
    <property type="molecule type" value="Genomic_DNA"/>
</dbReference>
<reference evidence="3 4" key="1">
    <citation type="journal article" date="2016" name="PLoS ONE">
        <title>Sequence Assembly of Yarrowia lipolytica Strain W29/CLIB89 Shows Transposable Element Diversity.</title>
        <authorList>
            <person name="Magnan C."/>
            <person name="Yu J."/>
            <person name="Chang I."/>
            <person name="Jahn E."/>
            <person name="Kanomata Y."/>
            <person name="Wu J."/>
            <person name="Zeller M."/>
            <person name="Oakes M."/>
            <person name="Baldi P."/>
            <person name="Sandmeyer S."/>
        </authorList>
    </citation>
    <scope>NUCLEOTIDE SEQUENCE [LARGE SCALE GENOMIC DNA]</scope>
    <source>
        <strain evidence="4">CLIB89(W29)</strain>
    </source>
</reference>
<protein>
    <recommendedName>
        <fullName evidence="2">F-box domain-containing protein</fullName>
    </recommendedName>
</protein>
<name>A0A1D8NGB4_YARLL</name>
<dbReference type="SMART" id="SM00726">
    <property type="entry name" value="UIM"/>
    <property type="match status" value="3"/>
</dbReference>
<feature type="region of interest" description="Disordered" evidence="1">
    <location>
        <begin position="673"/>
        <end position="713"/>
    </location>
</feature>
<dbReference type="Gene3D" id="1.20.1280.50">
    <property type="match status" value="1"/>
</dbReference>
<dbReference type="GeneID" id="2910128"/>
<dbReference type="PROSITE" id="PS50181">
    <property type="entry name" value="FBOX"/>
    <property type="match status" value="1"/>
</dbReference>
<evidence type="ECO:0000313" key="4">
    <source>
        <dbReference type="Proteomes" id="UP000182444"/>
    </source>
</evidence>
<dbReference type="eggNOG" id="KOG0274">
    <property type="taxonomic scope" value="Eukaryota"/>
</dbReference>
<gene>
    <name evidence="3" type="ORF">YALI1_D34213g</name>
</gene>
<feature type="domain" description="F-box" evidence="2">
    <location>
        <begin position="37"/>
        <end position="83"/>
    </location>
</feature>
<dbReference type="RefSeq" id="XP_503292.2">
    <property type="nucleotide sequence ID" value="XM_503292.2"/>
</dbReference>
<dbReference type="KEGG" id="yli:2910128"/>
<dbReference type="InterPro" id="IPR015943">
    <property type="entry name" value="WD40/YVTN_repeat-like_dom_sf"/>
</dbReference>
<evidence type="ECO:0000256" key="1">
    <source>
        <dbReference type="SAM" id="MobiDB-lite"/>
    </source>
</evidence>